<dbReference type="SMART" id="SM00342">
    <property type="entry name" value="HTH_ARAC"/>
    <property type="match status" value="1"/>
</dbReference>
<dbReference type="PANTHER" id="PTHR47504:SF5">
    <property type="entry name" value="RIGHT ORIGIN-BINDING PROTEIN"/>
    <property type="match status" value="1"/>
</dbReference>
<feature type="domain" description="HTH araC/xylS-type" evidence="4">
    <location>
        <begin position="8"/>
        <end position="109"/>
    </location>
</feature>
<dbReference type="Pfam" id="PF14526">
    <property type="entry name" value="Cass2"/>
    <property type="match status" value="1"/>
</dbReference>
<dbReference type="PRINTS" id="PR00032">
    <property type="entry name" value="HTHARAC"/>
</dbReference>
<protein>
    <submittedName>
        <fullName evidence="5">AraC family transcriptional regulator</fullName>
    </submittedName>
</protein>
<dbReference type="Pfam" id="PF12833">
    <property type="entry name" value="HTH_18"/>
    <property type="match status" value="1"/>
</dbReference>
<name>A0ABV1D935_9FIRM</name>
<dbReference type="PROSITE" id="PS01124">
    <property type="entry name" value="HTH_ARAC_FAMILY_2"/>
    <property type="match status" value="1"/>
</dbReference>
<dbReference type="InterPro" id="IPR011256">
    <property type="entry name" value="Reg_factor_effector_dom_sf"/>
</dbReference>
<dbReference type="SMART" id="SM00871">
    <property type="entry name" value="AraC_E_bind"/>
    <property type="match status" value="1"/>
</dbReference>
<dbReference type="PANTHER" id="PTHR47504">
    <property type="entry name" value="RIGHT ORIGIN-BINDING PROTEIN"/>
    <property type="match status" value="1"/>
</dbReference>
<reference evidence="5 6" key="1">
    <citation type="submission" date="2024-03" db="EMBL/GenBank/DDBJ databases">
        <title>Human intestinal bacterial collection.</title>
        <authorList>
            <person name="Pauvert C."/>
            <person name="Hitch T.C.A."/>
            <person name="Clavel T."/>
        </authorList>
    </citation>
    <scope>NUCLEOTIDE SEQUENCE [LARGE SCALE GENOMIC DNA]</scope>
    <source>
        <strain evidence="5 6">CLA-SR-H021</strain>
    </source>
</reference>
<proteinExistence type="predicted"/>
<dbReference type="EMBL" id="JBBMFM010000078">
    <property type="protein sequence ID" value="MEQ2426895.1"/>
    <property type="molecule type" value="Genomic_DNA"/>
</dbReference>
<dbReference type="Gene3D" id="3.20.80.10">
    <property type="entry name" value="Regulatory factor, effector binding domain"/>
    <property type="match status" value="1"/>
</dbReference>
<keyword evidence="6" id="KW-1185">Reference proteome</keyword>
<evidence type="ECO:0000256" key="1">
    <source>
        <dbReference type="ARBA" id="ARBA00023015"/>
    </source>
</evidence>
<comment type="caution">
    <text evidence="5">The sequence shown here is derived from an EMBL/GenBank/DDBJ whole genome shotgun (WGS) entry which is preliminary data.</text>
</comment>
<keyword evidence="1" id="KW-0805">Transcription regulation</keyword>
<evidence type="ECO:0000256" key="2">
    <source>
        <dbReference type="ARBA" id="ARBA00023125"/>
    </source>
</evidence>
<dbReference type="SUPFAM" id="SSF46689">
    <property type="entry name" value="Homeodomain-like"/>
    <property type="match status" value="1"/>
</dbReference>
<dbReference type="InterPro" id="IPR018060">
    <property type="entry name" value="HTH_AraC"/>
</dbReference>
<dbReference type="RefSeq" id="WP_349118433.1">
    <property type="nucleotide sequence ID" value="NZ_JBBMFM010000078.1"/>
</dbReference>
<dbReference type="InterPro" id="IPR050959">
    <property type="entry name" value="MarA-like"/>
</dbReference>
<organism evidence="5 6">
    <name type="scientific">Enterocloster hominis</name>
    <name type="common">ex Hitch et al. 2024</name>
    <dbReference type="NCBI Taxonomy" id="1917870"/>
    <lineage>
        <taxon>Bacteria</taxon>
        <taxon>Bacillati</taxon>
        <taxon>Bacillota</taxon>
        <taxon>Clostridia</taxon>
        <taxon>Lachnospirales</taxon>
        <taxon>Lachnospiraceae</taxon>
        <taxon>Enterocloster</taxon>
    </lineage>
</organism>
<dbReference type="Proteomes" id="UP001454086">
    <property type="component" value="Unassembled WGS sequence"/>
</dbReference>
<dbReference type="SUPFAM" id="SSF55136">
    <property type="entry name" value="Probable bacterial effector-binding domain"/>
    <property type="match status" value="1"/>
</dbReference>
<evidence type="ECO:0000256" key="3">
    <source>
        <dbReference type="ARBA" id="ARBA00023163"/>
    </source>
</evidence>
<keyword evidence="2" id="KW-0238">DNA-binding</keyword>
<dbReference type="InterPro" id="IPR020449">
    <property type="entry name" value="Tscrpt_reg_AraC-type_HTH"/>
</dbReference>
<dbReference type="InterPro" id="IPR010499">
    <property type="entry name" value="AraC_E-bd"/>
</dbReference>
<accession>A0ABV1D935</accession>
<evidence type="ECO:0000313" key="5">
    <source>
        <dbReference type="EMBL" id="MEQ2426895.1"/>
    </source>
</evidence>
<evidence type="ECO:0000259" key="4">
    <source>
        <dbReference type="PROSITE" id="PS01124"/>
    </source>
</evidence>
<keyword evidence="3" id="KW-0804">Transcription</keyword>
<gene>
    <name evidence="5" type="ORF">WMQ36_18135</name>
</gene>
<dbReference type="Gene3D" id="1.10.10.60">
    <property type="entry name" value="Homeodomain-like"/>
    <property type="match status" value="2"/>
</dbReference>
<sequence length="295" mass="34037">MEWNKKLQLIIDHVEHNLQAREEPVDREEISRIAGCSFDFFQKVFSYMNGMGFAEYIRFRKLTLAGYDLKSTDMKIVDISYKYGYNSPTSFTKAFQQFHGIPPKEARENEVKLRVMPKLQIAQRRQFSWQVQRKAGFRLIGKTIRVSCADGEHYEKIPGFWSECQKDGTYPVLRSLDTGAQKGMFGLFSPCDEDVDEMEYSIMVISDKSLPAGLTGLELPEQTWAVFDCRGPVPQAIQEGWKYLNGEWLVRYPFRHAPCPELEWYSDGNPYGEDYLSQIWIPVTGGNENGTFGLL</sequence>
<evidence type="ECO:0000313" key="6">
    <source>
        <dbReference type="Proteomes" id="UP001454086"/>
    </source>
</evidence>
<dbReference type="InterPro" id="IPR009057">
    <property type="entry name" value="Homeodomain-like_sf"/>
</dbReference>
<dbReference type="InterPro" id="IPR029441">
    <property type="entry name" value="Cass2"/>
</dbReference>